<keyword evidence="4" id="KW-0812">Transmembrane</keyword>
<dbReference type="EMBL" id="CAJNRG010015921">
    <property type="protein sequence ID" value="CAF2186940.1"/>
    <property type="molecule type" value="Genomic_DNA"/>
</dbReference>
<feature type="region of interest" description="Disordered" evidence="3">
    <location>
        <begin position="425"/>
        <end position="491"/>
    </location>
</feature>
<organism evidence="6 8">
    <name type="scientific">Rotaria magnacalcarata</name>
    <dbReference type="NCBI Taxonomy" id="392030"/>
    <lineage>
        <taxon>Eukaryota</taxon>
        <taxon>Metazoa</taxon>
        <taxon>Spiralia</taxon>
        <taxon>Gnathifera</taxon>
        <taxon>Rotifera</taxon>
        <taxon>Eurotatoria</taxon>
        <taxon>Bdelloidea</taxon>
        <taxon>Philodinida</taxon>
        <taxon>Philodinidae</taxon>
        <taxon>Rotaria</taxon>
    </lineage>
</organism>
<name>A0A816R2M3_9BILA</name>
<comment type="cofactor">
    <cofactor evidence="1">
        <name>a divalent metal cation</name>
        <dbReference type="ChEBI" id="CHEBI:60240"/>
    </cofactor>
</comment>
<evidence type="ECO:0000256" key="3">
    <source>
        <dbReference type="SAM" id="MobiDB-lite"/>
    </source>
</evidence>
<dbReference type="Proteomes" id="UP000663856">
    <property type="component" value="Unassembled WGS sequence"/>
</dbReference>
<dbReference type="AlphaFoldDB" id="A0A816R2M3"/>
<evidence type="ECO:0000259" key="5">
    <source>
        <dbReference type="Pfam" id="PF13359"/>
    </source>
</evidence>
<evidence type="ECO:0000256" key="4">
    <source>
        <dbReference type="SAM" id="Phobius"/>
    </source>
</evidence>
<feature type="compositionally biased region" description="Basic and acidic residues" evidence="3">
    <location>
        <begin position="479"/>
        <end position="491"/>
    </location>
</feature>
<dbReference type="GO" id="GO:0046872">
    <property type="term" value="F:metal ion binding"/>
    <property type="evidence" value="ECO:0007669"/>
    <property type="project" value="UniProtKB-KW"/>
</dbReference>
<accession>A0A816R2M3</accession>
<dbReference type="InterPro" id="IPR027806">
    <property type="entry name" value="HARBI1_dom"/>
</dbReference>
<proteinExistence type="predicted"/>
<keyword evidence="2" id="KW-0479">Metal-binding</keyword>
<keyword evidence="4" id="KW-1133">Transmembrane helix</keyword>
<gene>
    <name evidence="6" type="ORF">WKI299_LOCUS13120</name>
    <name evidence="7" type="ORF">XDN619_LOCUS32073</name>
</gene>
<feature type="transmembrane region" description="Helical" evidence="4">
    <location>
        <begin position="362"/>
        <end position="385"/>
    </location>
</feature>
<sequence>MFRGISQTFTGTLFGLTQPRISQIFQETVKKMSEVLVPLYIGSQAFQRNDIIHNHSPEWVKVLLPNAVAMIDSTYVYVQKSWNFNNQKKSYCQHKADNLVKIMAIMLLDGKWFDIYGPYFSDGYNNDELIWNTLSDDKVEDYENKDLFAHSQQLHAIFSKNDMFIGDHGFVRCKGKWSLYTPDSICKGETQLSTIKANQTTCITRVRNAIERGFGRLKQWNFIGSVVNTDFIPVIGSIMRTLCAVDNAYFSNLVLDNNDALERAQYTIRNIQLENEVEHMEANTTVWKKANTSDISSIITSYDENDVKQFNGEYSVRIAHAYLGHIQQEWSTYIHRDFPSTGKIKNMISRYKTMDNPKKHTVWWFATAGGTCSHVTAALVALIHWKNNKKIPSFYITAAALFLNVLDCTPYKKSKMKRVSEEYYEASSNTESQTTSISQGTASAEVTDEECTSSEMSDEDSMDSQTTDLQFTSSETSDEDARYKLYTDETK</sequence>
<evidence type="ECO:0000256" key="2">
    <source>
        <dbReference type="ARBA" id="ARBA00022723"/>
    </source>
</evidence>
<evidence type="ECO:0000256" key="1">
    <source>
        <dbReference type="ARBA" id="ARBA00001968"/>
    </source>
</evidence>
<comment type="caution">
    <text evidence="6">The sequence shown here is derived from an EMBL/GenBank/DDBJ whole genome shotgun (WGS) entry which is preliminary data.</text>
</comment>
<feature type="compositionally biased region" description="Acidic residues" evidence="3">
    <location>
        <begin position="446"/>
        <end position="462"/>
    </location>
</feature>
<feature type="compositionally biased region" description="Polar residues" evidence="3">
    <location>
        <begin position="426"/>
        <end position="444"/>
    </location>
</feature>
<reference evidence="6" key="1">
    <citation type="submission" date="2021-02" db="EMBL/GenBank/DDBJ databases">
        <authorList>
            <person name="Nowell W R."/>
        </authorList>
    </citation>
    <scope>NUCLEOTIDE SEQUENCE</scope>
</reference>
<keyword evidence="4" id="KW-0472">Membrane</keyword>
<feature type="domain" description="DDE Tnp4" evidence="5">
    <location>
        <begin position="71"/>
        <end position="247"/>
    </location>
</feature>
<protein>
    <recommendedName>
        <fullName evidence="5">DDE Tnp4 domain-containing protein</fullName>
    </recommendedName>
</protein>
<evidence type="ECO:0000313" key="7">
    <source>
        <dbReference type="EMBL" id="CAF2186940.1"/>
    </source>
</evidence>
<dbReference type="EMBL" id="CAJNRF010004984">
    <property type="protein sequence ID" value="CAF2066203.1"/>
    <property type="molecule type" value="Genomic_DNA"/>
</dbReference>
<evidence type="ECO:0000313" key="6">
    <source>
        <dbReference type="EMBL" id="CAF2066203.1"/>
    </source>
</evidence>
<dbReference type="Proteomes" id="UP000663887">
    <property type="component" value="Unassembled WGS sequence"/>
</dbReference>
<dbReference type="PANTHER" id="PTHR23080">
    <property type="entry name" value="THAP DOMAIN PROTEIN"/>
    <property type="match status" value="1"/>
</dbReference>
<evidence type="ECO:0000313" key="8">
    <source>
        <dbReference type="Proteomes" id="UP000663856"/>
    </source>
</evidence>
<dbReference type="Pfam" id="PF13359">
    <property type="entry name" value="DDE_Tnp_4"/>
    <property type="match status" value="1"/>
</dbReference>